<dbReference type="EMBL" id="CM004473">
    <property type="protein sequence ID" value="OCT83060.1"/>
    <property type="molecule type" value="Genomic_DNA"/>
</dbReference>
<evidence type="ECO:0000313" key="1">
    <source>
        <dbReference type="EMBL" id="OCT83060.1"/>
    </source>
</evidence>
<accession>A0A974HM91</accession>
<evidence type="ECO:0000313" key="2">
    <source>
        <dbReference type="Proteomes" id="UP000694892"/>
    </source>
</evidence>
<protein>
    <submittedName>
        <fullName evidence="1">Uncharacterized protein</fullName>
    </submittedName>
</protein>
<gene>
    <name evidence="1" type="ORF">XELAEV_18025598mg</name>
</gene>
<proteinExistence type="predicted"/>
<name>A0A974HM91_XENLA</name>
<organism evidence="1 2">
    <name type="scientific">Xenopus laevis</name>
    <name type="common">African clawed frog</name>
    <dbReference type="NCBI Taxonomy" id="8355"/>
    <lineage>
        <taxon>Eukaryota</taxon>
        <taxon>Metazoa</taxon>
        <taxon>Chordata</taxon>
        <taxon>Craniata</taxon>
        <taxon>Vertebrata</taxon>
        <taxon>Euteleostomi</taxon>
        <taxon>Amphibia</taxon>
        <taxon>Batrachia</taxon>
        <taxon>Anura</taxon>
        <taxon>Pipoidea</taxon>
        <taxon>Pipidae</taxon>
        <taxon>Xenopodinae</taxon>
        <taxon>Xenopus</taxon>
        <taxon>Xenopus</taxon>
    </lineage>
</organism>
<sequence length="66" mass="7692">MHERQTLASLHNKLQGIVRVVYIHQFHTIYLQIYCTHNIHTPLGTFANPSPKKQICAEGLVEYIYI</sequence>
<dbReference type="Proteomes" id="UP000694892">
    <property type="component" value="Chromosome 4S"/>
</dbReference>
<reference evidence="2" key="1">
    <citation type="journal article" date="2016" name="Nature">
        <title>Genome evolution in the allotetraploid frog Xenopus laevis.</title>
        <authorList>
            <person name="Session A.M."/>
            <person name="Uno Y."/>
            <person name="Kwon T."/>
            <person name="Chapman J.A."/>
            <person name="Toyoda A."/>
            <person name="Takahashi S."/>
            <person name="Fukui A."/>
            <person name="Hikosaka A."/>
            <person name="Suzuki A."/>
            <person name="Kondo M."/>
            <person name="van Heeringen S.J."/>
            <person name="Quigley I."/>
            <person name="Heinz S."/>
            <person name="Ogino H."/>
            <person name="Ochi H."/>
            <person name="Hellsten U."/>
            <person name="Lyons J.B."/>
            <person name="Simakov O."/>
            <person name="Putnam N."/>
            <person name="Stites J."/>
            <person name="Kuroki Y."/>
            <person name="Tanaka T."/>
            <person name="Michiue T."/>
            <person name="Watanabe M."/>
            <person name="Bogdanovic O."/>
            <person name="Lister R."/>
            <person name="Georgiou G."/>
            <person name="Paranjpe S.S."/>
            <person name="van Kruijsbergen I."/>
            <person name="Shu S."/>
            <person name="Carlson J."/>
            <person name="Kinoshita T."/>
            <person name="Ohta Y."/>
            <person name="Mawaribuchi S."/>
            <person name="Jenkins J."/>
            <person name="Grimwood J."/>
            <person name="Schmutz J."/>
            <person name="Mitros T."/>
            <person name="Mozaffari S.V."/>
            <person name="Suzuki Y."/>
            <person name="Haramoto Y."/>
            <person name="Yamamoto T.S."/>
            <person name="Takagi C."/>
            <person name="Heald R."/>
            <person name="Miller K."/>
            <person name="Haudenschild C."/>
            <person name="Kitzman J."/>
            <person name="Nakayama T."/>
            <person name="Izutsu Y."/>
            <person name="Robert J."/>
            <person name="Fortriede J."/>
            <person name="Burns K."/>
            <person name="Lotay V."/>
            <person name="Karimi K."/>
            <person name="Yasuoka Y."/>
            <person name="Dichmann D.S."/>
            <person name="Flajnik M.F."/>
            <person name="Houston D.W."/>
            <person name="Shendure J."/>
            <person name="DuPasquier L."/>
            <person name="Vize P.D."/>
            <person name="Zorn A.M."/>
            <person name="Ito M."/>
            <person name="Marcotte E.M."/>
            <person name="Wallingford J.B."/>
            <person name="Ito Y."/>
            <person name="Asashima M."/>
            <person name="Ueno N."/>
            <person name="Matsuda Y."/>
            <person name="Veenstra G.J."/>
            <person name="Fujiyama A."/>
            <person name="Harland R.M."/>
            <person name="Taira M."/>
            <person name="Rokhsar D.S."/>
        </authorList>
    </citation>
    <scope>NUCLEOTIDE SEQUENCE [LARGE SCALE GENOMIC DNA]</scope>
    <source>
        <strain evidence="2">J</strain>
    </source>
</reference>
<dbReference type="AlphaFoldDB" id="A0A974HM91"/>